<protein>
    <recommendedName>
        <fullName evidence="3">BrnA antitoxin of type II toxin-antitoxin system</fullName>
    </recommendedName>
</protein>
<accession>A0A3S4GI56</accession>
<evidence type="ECO:0000313" key="1">
    <source>
        <dbReference type="EMBL" id="VDS05111.1"/>
    </source>
</evidence>
<dbReference type="InterPro" id="IPR025528">
    <property type="entry name" value="BrnA_antitoxin"/>
</dbReference>
<evidence type="ECO:0000313" key="2">
    <source>
        <dbReference type="Proteomes" id="UP000268844"/>
    </source>
</evidence>
<organism evidence="1 2">
    <name type="scientific">Devosia equisanguinis</name>
    <dbReference type="NCBI Taxonomy" id="2490941"/>
    <lineage>
        <taxon>Bacteria</taxon>
        <taxon>Pseudomonadati</taxon>
        <taxon>Pseudomonadota</taxon>
        <taxon>Alphaproteobacteria</taxon>
        <taxon>Hyphomicrobiales</taxon>
        <taxon>Devosiaceae</taxon>
        <taxon>Devosia</taxon>
    </lineage>
</organism>
<dbReference type="EMBL" id="UZWD01000027">
    <property type="protein sequence ID" value="VDS05111.1"/>
    <property type="molecule type" value="Genomic_DNA"/>
</dbReference>
<proteinExistence type="predicted"/>
<gene>
    <name evidence="1" type="ORF">DEVEQU_02252</name>
</gene>
<dbReference type="OrthoDB" id="361944at2"/>
<dbReference type="AlphaFoldDB" id="A0A3S4GI56"/>
<keyword evidence="2" id="KW-1185">Reference proteome</keyword>
<dbReference type="Proteomes" id="UP000268844">
    <property type="component" value="Unassembled WGS sequence"/>
</dbReference>
<sequence>MTKENIKRYSMDELKQMRERGDYHDSRDAPEGPELGEEFWKHAVLVPPRSSPTSVHLKLDPDVFAFFKQQGKGHITRMQDVLKAYVKAQQGR</sequence>
<name>A0A3S4GI56_9HYPH</name>
<reference evidence="1 2" key="1">
    <citation type="submission" date="2018-12" db="EMBL/GenBank/DDBJ databases">
        <authorList>
            <person name="Criscuolo A."/>
        </authorList>
    </citation>
    <scope>NUCLEOTIDE SEQUENCE [LARGE SCALE GENOMIC DNA]</scope>
    <source>
        <strain evidence="1">ACIP1116281</strain>
    </source>
</reference>
<evidence type="ECO:0008006" key="3">
    <source>
        <dbReference type="Google" id="ProtNLM"/>
    </source>
</evidence>
<dbReference type="Pfam" id="PF14384">
    <property type="entry name" value="BrnA_antitoxin"/>
    <property type="match status" value="1"/>
</dbReference>
<dbReference type="RefSeq" id="WP_126150652.1">
    <property type="nucleotide sequence ID" value="NZ_UZWD01000027.1"/>
</dbReference>